<dbReference type="PANTHER" id="PTHR48257">
    <property type="match status" value="1"/>
</dbReference>
<dbReference type="PANTHER" id="PTHR48257:SF1">
    <property type="match status" value="1"/>
</dbReference>
<dbReference type="Proteomes" id="UP000821866">
    <property type="component" value="Chromosome 9"/>
</dbReference>
<proteinExistence type="predicted"/>
<dbReference type="VEuPathDB" id="VectorBase:LOC119169820"/>
<keyword evidence="2" id="KW-1185">Reference proteome</keyword>
<name>A0A9J6D5F7_RHIMP</name>
<sequence>MHFFCATEQRLQWLEKDFPDYLEALNNACKRSGKKFLSAETYEAIFLTSKSTVLCVKFLLESSLFYVLTRNLSSDPVELLFSSLRQMAGGNDCLDARAVTFSLERILRTGNLCPSQS</sequence>
<evidence type="ECO:0000313" key="1">
    <source>
        <dbReference type="EMBL" id="KAH8009414.1"/>
    </source>
</evidence>
<dbReference type="EMBL" id="JABSTU010000011">
    <property type="protein sequence ID" value="KAH8009414.1"/>
    <property type="molecule type" value="Genomic_DNA"/>
</dbReference>
<gene>
    <name evidence="1" type="ORF">HPB51_016693</name>
</gene>
<dbReference type="AlphaFoldDB" id="A0A9J6D5F7"/>
<accession>A0A9J6D5F7</accession>
<reference evidence="1" key="2">
    <citation type="submission" date="2021-09" db="EMBL/GenBank/DDBJ databases">
        <authorList>
            <person name="Jia N."/>
            <person name="Wang J."/>
            <person name="Shi W."/>
            <person name="Du L."/>
            <person name="Sun Y."/>
            <person name="Zhan W."/>
            <person name="Jiang J."/>
            <person name="Wang Q."/>
            <person name="Zhang B."/>
            <person name="Ji P."/>
            <person name="Sakyi L.B."/>
            <person name="Cui X."/>
            <person name="Yuan T."/>
            <person name="Jiang B."/>
            <person name="Yang W."/>
            <person name="Lam T.T.-Y."/>
            <person name="Chang Q."/>
            <person name="Ding S."/>
            <person name="Wang X."/>
            <person name="Zhu J."/>
            <person name="Ruan X."/>
            <person name="Zhao L."/>
            <person name="Wei J."/>
            <person name="Que T."/>
            <person name="Du C."/>
            <person name="Cheng J."/>
            <person name="Dai P."/>
            <person name="Han X."/>
            <person name="Huang E."/>
            <person name="Gao Y."/>
            <person name="Liu J."/>
            <person name="Shao H."/>
            <person name="Ye R."/>
            <person name="Li L."/>
            <person name="Wei W."/>
            <person name="Wang X."/>
            <person name="Wang C."/>
            <person name="Huo Q."/>
            <person name="Li W."/>
            <person name="Guo W."/>
            <person name="Chen H."/>
            <person name="Chen S."/>
            <person name="Zhou L."/>
            <person name="Zhou L."/>
            <person name="Ni X."/>
            <person name="Tian J."/>
            <person name="Zhou Y."/>
            <person name="Sheng Y."/>
            <person name="Liu T."/>
            <person name="Pan Y."/>
            <person name="Xia L."/>
            <person name="Li J."/>
            <person name="Zhao F."/>
            <person name="Cao W."/>
        </authorList>
    </citation>
    <scope>NUCLEOTIDE SEQUENCE</scope>
    <source>
        <strain evidence="1">Rmic-2018</strain>
        <tissue evidence="1">Larvae</tissue>
    </source>
</reference>
<reference evidence="1" key="1">
    <citation type="journal article" date="2020" name="Cell">
        <title>Large-Scale Comparative Analyses of Tick Genomes Elucidate Their Genetic Diversity and Vector Capacities.</title>
        <authorList>
            <consortium name="Tick Genome and Microbiome Consortium (TIGMIC)"/>
            <person name="Jia N."/>
            <person name="Wang J."/>
            <person name="Shi W."/>
            <person name="Du L."/>
            <person name="Sun Y."/>
            <person name="Zhan W."/>
            <person name="Jiang J.F."/>
            <person name="Wang Q."/>
            <person name="Zhang B."/>
            <person name="Ji P."/>
            <person name="Bell-Sakyi L."/>
            <person name="Cui X.M."/>
            <person name="Yuan T.T."/>
            <person name="Jiang B.G."/>
            <person name="Yang W.F."/>
            <person name="Lam T.T."/>
            <person name="Chang Q.C."/>
            <person name="Ding S.J."/>
            <person name="Wang X.J."/>
            <person name="Zhu J.G."/>
            <person name="Ruan X.D."/>
            <person name="Zhao L."/>
            <person name="Wei J.T."/>
            <person name="Ye R.Z."/>
            <person name="Que T.C."/>
            <person name="Du C.H."/>
            <person name="Zhou Y.H."/>
            <person name="Cheng J.X."/>
            <person name="Dai P.F."/>
            <person name="Guo W.B."/>
            <person name="Han X.H."/>
            <person name="Huang E.J."/>
            <person name="Li L.F."/>
            <person name="Wei W."/>
            <person name="Gao Y.C."/>
            <person name="Liu J.Z."/>
            <person name="Shao H.Z."/>
            <person name="Wang X."/>
            <person name="Wang C.C."/>
            <person name="Yang T.C."/>
            <person name="Huo Q.B."/>
            <person name="Li W."/>
            <person name="Chen H.Y."/>
            <person name="Chen S.E."/>
            <person name="Zhou L.G."/>
            <person name="Ni X.B."/>
            <person name="Tian J.H."/>
            <person name="Sheng Y."/>
            <person name="Liu T."/>
            <person name="Pan Y.S."/>
            <person name="Xia L.Y."/>
            <person name="Li J."/>
            <person name="Zhao F."/>
            <person name="Cao W.C."/>
        </authorList>
    </citation>
    <scope>NUCLEOTIDE SEQUENCE</scope>
    <source>
        <strain evidence="1">Rmic-2018</strain>
    </source>
</reference>
<organism evidence="1 2">
    <name type="scientific">Rhipicephalus microplus</name>
    <name type="common">Cattle tick</name>
    <name type="synonym">Boophilus microplus</name>
    <dbReference type="NCBI Taxonomy" id="6941"/>
    <lineage>
        <taxon>Eukaryota</taxon>
        <taxon>Metazoa</taxon>
        <taxon>Ecdysozoa</taxon>
        <taxon>Arthropoda</taxon>
        <taxon>Chelicerata</taxon>
        <taxon>Arachnida</taxon>
        <taxon>Acari</taxon>
        <taxon>Parasitiformes</taxon>
        <taxon>Ixodida</taxon>
        <taxon>Ixodoidea</taxon>
        <taxon>Ixodidae</taxon>
        <taxon>Rhipicephalinae</taxon>
        <taxon>Rhipicephalus</taxon>
        <taxon>Boophilus</taxon>
    </lineage>
</organism>
<comment type="caution">
    <text evidence="1">The sequence shown here is derived from an EMBL/GenBank/DDBJ whole genome shotgun (WGS) entry which is preliminary data.</text>
</comment>
<evidence type="ECO:0000313" key="2">
    <source>
        <dbReference type="Proteomes" id="UP000821866"/>
    </source>
</evidence>
<protein>
    <submittedName>
        <fullName evidence="1">Uncharacterized protein</fullName>
    </submittedName>
</protein>